<feature type="signal peptide" evidence="5">
    <location>
        <begin position="1"/>
        <end position="17"/>
    </location>
</feature>
<dbReference type="Proteomes" id="UP000472266">
    <property type="component" value="Unplaced"/>
</dbReference>
<evidence type="ECO:0000256" key="3">
    <source>
        <dbReference type="PIRSR" id="PIRSR601461-2"/>
    </source>
</evidence>
<dbReference type="PRINTS" id="PR00792">
    <property type="entry name" value="PEPSIN"/>
</dbReference>
<dbReference type="InterPro" id="IPR012848">
    <property type="entry name" value="Aspartic_peptidase_N"/>
</dbReference>
<accession>A0A672UNF4</accession>
<evidence type="ECO:0000256" key="4">
    <source>
        <dbReference type="RuleBase" id="RU000454"/>
    </source>
</evidence>
<dbReference type="SUPFAM" id="SSF50630">
    <property type="entry name" value="Acid proteases"/>
    <property type="match status" value="1"/>
</dbReference>
<feature type="chain" id="PRO_5025661547" description="Peptidase A1 domain-containing protein" evidence="5">
    <location>
        <begin position="18"/>
        <end position="393"/>
    </location>
</feature>
<keyword evidence="4" id="KW-0378">Hydrolase</keyword>
<evidence type="ECO:0000259" key="6">
    <source>
        <dbReference type="PROSITE" id="PS51767"/>
    </source>
</evidence>
<gene>
    <name evidence="7" type="primary">LOC115602335</name>
</gene>
<dbReference type="PANTHER" id="PTHR47966:SF70">
    <property type="entry name" value="PEPTIDASE A1 DOMAIN-CONTAINING PROTEIN"/>
    <property type="match status" value="1"/>
</dbReference>
<protein>
    <recommendedName>
        <fullName evidence="6">Peptidase A1 domain-containing protein</fullName>
    </recommendedName>
</protein>
<keyword evidence="4" id="KW-0064">Aspartyl protease</keyword>
<dbReference type="PANTHER" id="PTHR47966">
    <property type="entry name" value="BETA-SITE APP-CLEAVING ENZYME, ISOFORM A-RELATED"/>
    <property type="match status" value="1"/>
</dbReference>
<dbReference type="Ensembl" id="ENSSHBT00005018699.1">
    <property type="protein sequence ID" value="ENSSHBP00005015606.1"/>
    <property type="gene ID" value="ENSSHBG00005013542.1"/>
</dbReference>
<dbReference type="InterPro" id="IPR021109">
    <property type="entry name" value="Peptidase_aspartic_dom_sf"/>
</dbReference>
<dbReference type="InterPro" id="IPR001461">
    <property type="entry name" value="Aspartic_peptidase_A1"/>
</dbReference>
<comment type="similarity">
    <text evidence="1 4">Belongs to the peptidase A1 family.</text>
</comment>
<name>A0A672UNF4_STRHB</name>
<dbReference type="Gene3D" id="6.10.140.60">
    <property type="match status" value="1"/>
</dbReference>
<feature type="domain" description="Peptidase A1" evidence="6">
    <location>
        <begin position="74"/>
        <end position="390"/>
    </location>
</feature>
<dbReference type="InterPro" id="IPR001969">
    <property type="entry name" value="Aspartic_peptidase_AS"/>
</dbReference>
<proteinExistence type="inferred from homology"/>
<dbReference type="Gene3D" id="2.60.40.1960">
    <property type="match status" value="1"/>
</dbReference>
<dbReference type="Pfam" id="PF07966">
    <property type="entry name" value="A1_Propeptide"/>
    <property type="match status" value="1"/>
</dbReference>
<dbReference type="Pfam" id="PF00026">
    <property type="entry name" value="Asp"/>
    <property type="match status" value="1"/>
</dbReference>
<dbReference type="Gene3D" id="2.40.70.10">
    <property type="entry name" value="Acid Proteases"/>
    <property type="match status" value="2"/>
</dbReference>
<dbReference type="PROSITE" id="PS51767">
    <property type="entry name" value="PEPTIDASE_A1"/>
    <property type="match status" value="1"/>
</dbReference>
<evidence type="ECO:0000256" key="2">
    <source>
        <dbReference type="ARBA" id="ARBA00023157"/>
    </source>
</evidence>
<dbReference type="PROSITE" id="PS00141">
    <property type="entry name" value="ASP_PROTEASE"/>
    <property type="match status" value="1"/>
</dbReference>
<reference evidence="7" key="1">
    <citation type="submission" date="2025-08" db="UniProtKB">
        <authorList>
            <consortium name="Ensembl"/>
        </authorList>
    </citation>
    <scope>IDENTIFICATION</scope>
</reference>
<keyword evidence="2 3" id="KW-1015">Disulfide bond</keyword>
<keyword evidence="5" id="KW-0732">Signal</keyword>
<feature type="disulfide bond" evidence="3">
    <location>
        <begin position="105"/>
        <end position="110"/>
    </location>
</feature>
<dbReference type="AlphaFoldDB" id="A0A672UNF4"/>
<sequence>TMKWLVLALVCLQLSEGLVRLKLKKGKSIREKMKEAGVLEDYLSKIKHQAAGKHHFREGFVVYESITSHLDSSYFGEISIGDPPQNFTVLFDTGSSNLWVPSTYCHTLACFNHVKFKPRMSSTFITNGRSYNLSYGSGTLTVLLGYDTLRVSSPSITVTNQEFGLSENEPTQPFYYADFDGILGMAYPSLAVGGTPTVLQGMLEQNQLAQPIFSFYFSRHPTYYYGGELILGGVDPQLYRGDIAWAPVTQELYWQLQGDSRVSCGPLKLMWHLQSMVLWACQGRMTHHIWGYLSIWRLPSGNLLFTLSLQYAVDCKEIKNMPPIIFVINGNQLPLHPSSYVLNNNGYCTLGIEVTYLPSQNGQPLWILGDVFLKEYYTIFDMENNLVGFARSV</sequence>
<evidence type="ECO:0000313" key="8">
    <source>
        <dbReference type="Proteomes" id="UP000472266"/>
    </source>
</evidence>
<evidence type="ECO:0000256" key="5">
    <source>
        <dbReference type="SAM" id="SignalP"/>
    </source>
</evidence>
<evidence type="ECO:0000313" key="7">
    <source>
        <dbReference type="Ensembl" id="ENSSHBP00005015606.1"/>
    </source>
</evidence>
<dbReference type="InParanoid" id="A0A672UNF4"/>
<dbReference type="InterPro" id="IPR033121">
    <property type="entry name" value="PEPTIDASE_A1"/>
</dbReference>
<dbReference type="GeneTree" id="ENSGT00940000163644"/>
<reference evidence="7" key="2">
    <citation type="submission" date="2025-09" db="UniProtKB">
        <authorList>
            <consortium name="Ensembl"/>
        </authorList>
    </citation>
    <scope>IDENTIFICATION</scope>
</reference>
<keyword evidence="4" id="KW-0645">Protease</keyword>
<dbReference type="GO" id="GO:0004190">
    <property type="term" value="F:aspartic-type endopeptidase activity"/>
    <property type="evidence" value="ECO:0007669"/>
    <property type="project" value="UniProtKB-KW"/>
</dbReference>
<evidence type="ECO:0000256" key="1">
    <source>
        <dbReference type="ARBA" id="ARBA00007447"/>
    </source>
</evidence>
<dbReference type="GO" id="GO:0006508">
    <property type="term" value="P:proteolysis"/>
    <property type="evidence" value="ECO:0007669"/>
    <property type="project" value="UniProtKB-KW"/>
</dbReference>
<dbReference type="FunFam" id="2.40.70.10:FF:000004">
    <property type="entry name" value="Pepsin A"/>
    <property type="match status" value="1"/>
</dbReference>
<organism evidence="7 8">
    <name type="scientific">Strigops habroptila</name>
    <name type="common">Kakapo</name>
    <dbReference type="NCBI Taxonomy" id="2489341"/>
    <lineage>
        <taxon>Eukaryota</taxon>
        <taxon>Metazoa</taxon>
        <taxon>Chordata</taxon>
        <taxon>Craniata</taxon>
        <taxon>Vertebrata</taxon>
        <taxon>Euteleostomi</taxon>
        <taxon>Archelosauria</taxon>
        <taxon>Archosauria</taxon>
        <taxon>Dinosauria</taxon>
        <taxon>Saurischia</taxon>
        <taxon>Theropoda</taxon>
        <taxon>Coelurosauria</taxon>
        <taxon>Aves</taxon>
        <taxon>Neognathae</taxon>
        <taxon>Neoaves</taxon>
        <taxon>Telluraves</taxon>
        <taxon>Australaves</taxon>
        <taxon>Psittaciformes</taxon>
        <taxon>Psittacidae</taxon>
        <taxon>Strigops</taxon>
    </lineage>
</organism>
<keyword evidence="8" id="KW-1185">Reference proteome</keyword>